<keyword evidence="3" id="KW-0521">NADP</keyword>
<name>A0AAD0TZC5_9GAMM</name>
<evidence type="ECO:0000256" key="3">
    <source>
        <dbReference type="ARBA" id="ARBA00022857"/>
    </source>
</evidence>
<accession>A0AAD0TZC5</accession>
<dbReference type="InterPro" id="IPR002347">
    <property type="entry name" value="SDR_fam"/>
</dbReference>
<dbReference type="Pfam" id="PF13561">
    <property type="entry name" value="adh_short_C2"/>
    <property type="match status" value="1"/>
</dbReference>
<gene>
    <name evidence="4" type="ORF">D9T18_05550</name>
</gene>
<comment type="subunit">
    <text evidence="2">Homotetramer.</text>
</comment>
<dbReference type="PANTHER" id="PTHR44252:SF3">
    <property type="entry name" value="D-ERYTHRULOSE REDUCTASE-RELATED"/>
    <property type="match status" value="1"/>
</dbReference>
<dbReference type="PANTHER" id="PTHR44252">
    <property type="entry name" value="D-ERYTHRULOSE REDUCTASE"/>
    <property type="match status" value="1"/>
</dbReference>
<comment type="similarity">
    <text evidence="1">Belongs to the short-chain dehydrogenases/reductases (SDR) family.</text>
</comment>
<dbReference type="RefSeq" id="WP_054982250.1">
    <property type="nucleotide sequence ID" value="NZ_CP033065.1"/>
</dbReference>
<dbReference type="InterPro" id="IPR020904">
    <property type="entry name" value="Sc_DH/Rdtase_CS"/>
</dbReference>
<evidence type="ECO:0000256" key="1">
    <source>
        <dbReference type="ARBA" id="ARBA00006484"/>
    </source>
</evidence>
<evidence type="ECO:0000313" key="4">
    <source>
        <dbReference type="EMBL" id="AYM86211.1"/>
    </source>
</evidence>
<dbReference type="FunFam" id="3.40.50.720:FF:000084">
    <property type="entry name" value="Short-chain dehydrogenase reductase"/>
    <property type="match status" value="1"/>
</dbReference>
<protein>
    <submittedName>
        <fullName evidence="4">SDR family oxidoreductase</fullName>
    </submittedName>
</protein>
<dbReference type="Proteomes" id="UP000279995">
    <property type="component" value="Chromosome I"/>
</dbReference>
<dbReference type="InterPro" id="IPR036291">
    <property type="entry name" value="NAD(P)-bd_dom_sf"/>
</dbReference>
<dbReference type="GO" id="GO:0004090">
    <property type="term" value="F:carbonyl reductase (NADPH) activity"/>
    <property type="evidence" value="ECO:0007669"/>
    <property type="project" value="TreeGrafter"/>
</dbReference>
<dbReference type="PROSITE" id="PS00061">
    <property type="entry name" value="ADH_SHORT"/>
    <property type="match status" value="1"/>
</dbReference>
<dbReference type="GO" id="GO:0005997">
    <property type="term" value="P:xylulose metabolic process"/>
    <property type="evidence" value="ECO:0007669"/>
    <property type="project" value="TreeGrafter"/>
</dbReference>
<sequence>MGFDKTLLVGKTILVTGAGKGIGKACVEKCVDAGAQVIAVARTLSDLQTLQQYAPEQIEIWPLDINSDAFFERLKALKTLDGLLNNAGINRVAPMLEQTDENIDDVIAMNIRSVYKISQAALPALINSGAGAVVNMSSQMGFVGSPKRTLYCMSKHAVEGLSKAMAVELADKNVRVNTVAPTFVETPMTKPMLEDATFKQFVYDMIPLKKIAQTDDIANACVFLLSGLSAMITGTSIKIDGGWTAQ</sequence>
<organism evidence="4 5">
    <name type="scientific">Pseudoalteromonas agarivorans</name>
    <dbReference type="NCBI Taxonomy" id="176102"/>
    <lineage>
        <taxon>Bacteria</taxon>
        <taxon>Pseudomonadati</taxon>
        <taxon>Pseudomonadota</taxon>
        <taxon>Gammaproteobacteria</taxon>
        <taxon>Alteromonadales</taxon>
        <taxon>Pseudoalteromonadaceae</taxon>
        <taxon>Pseudoalteromonas</taxon>
    </lineage>
</organism>
<dbReference type="PRINTS" id="PR00080">
    <property type="entry name" value="SDRFAMILY"/>
</dbReference>
<reference evidence="4 5" key="1">
    <citation type="submission" date="2018-10" db="EMBL/GenBank/DDBJ databases">
        <title>Complete Genome Sequence and Transcriptomic Profiles of a Marine Bacterium, Pseudoalteromonas agarivorans Hao 2018.</title>
        <authorList>
            <person name="Hao L."/>
        </authorList>
    </citation>
    <scope>NUCLEOTIDE SEQUENCE [LARGE SCALE GENOMIC DNA]</scope>
    <source>
        <strain evidence="4 5">Hao 2018</strain>
    </source>
</reference>
<dbReference type="GO" id="GO:0050038">
    <property type="term" value="F:L-xylulose reductase (NADPH) activity"/>
    <property type="evidence" value="ECO:0007669"/>
    <property type="project" value="TreeGrafter"/>
</dbReference>
<dbReference type="EMBL" id="CP033065">
    <property type="protein sequence ID" value="AYM86211.1"/>
    <property type="molecule type" value="Genomic_DNA"/>
</dbReference>
<dbReference type="CDD" id="cd05233">
    <property type="entry name" value="SDR_c"/>
    <property type="match status" value="1"/>
</dbReference>
<evidence type="ECO:0000256" key="2">
    <source>
        <dbReference type="ARBA" id="ARBA00011881"/>
    </source>
</evidence>
<dbReference type="PRINTS" id="PR00081">
    <property type="entry name" value="GDHRDH"/>
</dbReference>
<proteinExistence type="inferred from homology"/>
<dbReference type="GO" id="GO:0006006">
    <property type="term" value="P:glucose metabolic process"/>
    <property type="evidence" value="ECO:0007669"/>
    <property type="project" value="TreeGrafter"/>
</dbReference>
<dbReference type="AlphaFoldDB" id="A0AAD0TZC5"/>
<dbReference type="SUPFAM" id="SSF51735">
    <property type="entry name" value="NAD(P)-binding Rossmann-fold domains"/>
    <property type="match status" value="1"/>
</dbReference>
<dbReference type="InterPro" id="IPR051737">
    <property type="entry name" value="L-xylulose/Carbonyl_redctase"/>
</dbReference>
<dbReference type="Gene3D" id="3.40.50.720">
    <property type="entry name" value="NAD(P)-binding Rossmann-like Domain"/>
    <property type="match status" value="1"/>
</dbReference>
<evidence type="ECO:0000313" key="5">
    <source>
        <dbReference type="Proteomes" id="UP000279995"/>
    </source>
</evidence>